<dbReference type="PANTHER" id="PTHR44591:SF3">
    <property type="entry name" value="RESPONSE REGULATORY DOMAIN-CONTAINING PROTEIN"/>
    <property type="match status" value="1"/>
</dbReference>
<reference evidence="3" key="1">
    <citation type="submission" date="2018-05" db="EMBL/GenBank/DDBJ databases">
        <authorList>
            <person name="Lanie J.A."/>
            <person name="Ng W.-L."/>
            <person name="Kazmierczak K.M."/>
            <person name="Andrzejewski T.M."/>
            <person name="Davidsen T.M."/>
            <person name="Wayne K.J."/>
            <person name="Tettelin H."/>
            <person name="Glass J.I."/>
            <person name="Rusch D."/>
            <person name="Podicherti R."/>
            <person name="Tsui H.-C.T."/>
            <person name="Winkler M.E."/>
        </authorList>
    </citation>
    <scope>NUCLEOTIDE SEQUENCE</scope>
</reference>
<protein>
    <recommendedName>
        <fullName evidence="2">Response regulatory domain-containing protein</fullName>
    </recommendedName>
</protein>
<sequence length="136" mass="15799">MAYILMIDDNPQNRRYIEKLIHYRSNHEIAFATNANEAIDSMIERRPGVILLDLWIPGMDGFELFENLRKNPATESIPVIIHSAIPLDTVTKLRMKRMRAEGFIEFPIDASALKEKLRIALRRNDPFVKKWIPPSV</sequence>
<dbReference type="EMBL" id="UINC01121390">
    <property type="protein sequence ID" value="SVC96516.1"/>
    <property type="molecule type" value="Genomic_DNA"/>
</dbReference>
<dbReference type="SMART" id="SM00448">
    <property type="entry name" value="REC"/>
    <property type="match status" value="1"/>
</dbReference>
<dbReference type="InterPro" id="IPR050595">
    <property type="entry name" value="Bact_response_regulator"/>
</dbReference>
<name>A0A382RFW0_9ZZZZ</name>
<gene>
    <name evidence="3" type="ORF">METZ01_LOCUS349370</name>
</gene>
<evidence type="ECO:0000259" key="2">
    <source>
        <dbReference type="PROSITE" id="PS50110"/>
    </source>
</evidence>
<dbReference type="SUPFAM" id="SSF52172">
    <property type="entry name" value="CheY-like"/>
    <property type="match status" value="1"/>
</dbReference>
<dbReference type="PROSITE" id="PS50110">
    <property type="entry name" value="RESPONSE_REGULATORY"/>
    <property type="match status" value="1"/>
</dbReference>
<dbReference type="InterPro" id="IPR001789">
    <property type="entry name" value="Sig_transdc_resp-reg_receiver"/>
</dbReference>
<keyword evidence="1" id="KW-0597">Phosphoprotein</keyword>
<accession>A0A382RFW0</accession>
<dbReference type="InterPro" id="IPR011006">
    <property type="entry name" value="CheY-like_superfamily"/>
</dbReference>
<dbReference type="AlphaFoldDB" id="A0A382RFW0"/>
<dbReference type="PANTHER" id="PTHR44591">
    <property type="entry name" value="STRESS RESPONSE REGULATOR PROTEIN 1"/>
    <property type="match status" value="1"/>
</dbReference>
<evidence type="ECO:0000256" key="1">
    <source>
        <dbReference type="ARBA" id="ARBA00022553"/>
    </source>
</evidence>
<organism evidence="3">
    <name type="scientific">marine metagenome</name>
    <dbReference type="NCBI Taxonomy" id="408172"/>
    <lineage>
        <taxon>unclassified sequences</taxon>
        <taxon>metagenomes</taxon>
        <taxon>ecological metagenomes</taxon>
    </lineage>
</organism>
<dbReference type="Pfam" id="PF00072">
    <property type="entry name" value="Response_reg"/>
    <property type="match status" value="1"/>
</dbReference>
<proteinExistence type="predicted"/>
<feature type="domain" description="Response regulatory" evidence="2">
    <location>
        <begin position="3"/>
        <end position="121"/>
    </location>
</feature>
<dbReference type="GO" id="GO:0000160">
    <property type="term" value="P:phosphorelay signal transduction system"/>
    <property type="evidence" value="ECO:0007669"/>
    <property type="project" value="InterPro"/>
</dbReference>
<evidence type="ECO:0000313" key="3">
    <source>
        <dbReference type="EMBL" id="SVC96516.1"/>
    </source>
</evidence>
<dbReference type="Gene3D" id="3.40.50.2300">
    <property type="match status" value="1"/>
</dbReference>